<accession>A0A5B7K9W2</accession>
<reference evidence="1 2" key="1">
    <citation type="submission" date="2019-05" db="EMBL/GenBank/DDBJ databases">
        <title>Another draft genome of Portunus trituberculatus and its Hox gene families provides insights of decapod evolution.</title>
        <authorList>
            <person name="Jeong J.-H."/>
            <person name="Song I."/>
            <person name="Kim S."/>
            <person name="Choi T."/>
            <person name="Kim D."/>
            <person name="Ryu S."/>
            <person name="Kim W."/>
        </authorList>
    </citation>
    <scope>NUCLEOTIDE SEQUENCE [LARGE SCALE GENOMIC DNA]</scope>
    <source>
        <tissue evidence="1">Muscle</tissue>
    </source>
</reference>
<protein>
    <submittedName>
        <fullName evidence="1">Uncharacterized protein</fullName>
    </submittedName>
</protein>
<keyword evidence="2" id="KW-1185">Reference proteome</keyword>
<evidence type="ECO:0000313" key="1">
    <source>
        <dbReference type="EMBL" id="MPD05781.1"/>
    </source>
</evidence>
<dbReference type="Proteomes" id="UP000324222">
    <property type="component" value="Unassembled WGS sequence"/>
</dbReference>
<proteinExistence type="predicted"/>
<sequence>MKTPGRLAGARQ</sequence>
<organism evidence="1 2">
    <name type="scientific">Portunus trituberculatus</name>
    <name type="common">Swimming crab</name>
    <name type="synonym">Neptunus trituberculatus</name>
    <dbReference type="NCBI Taxonomy" id="210409"/>
    <lineage>
        <taxon>Eukaryota</taxon>
        <taxon>Metazoa</taxon>
        <taxon>Ecdysozoa</taxon>
        <taxon>Arthropoda</taxon>
        <taxon>Crustacea</taxon>
        <taxon>Multicrustacea</taxon>
        <taxon>Malacostraca</taxon>
        <taxon>Eumalacostraca</taxon>
        <taxon>Eucarida</taxon>
        <taxon>Decapoda</taxon>
        <taxon>Pleocyemata</taxon>
        <taxon>Brachyura</taxon>
        <taxon>Eubrachyura</taxon>
        <taxon>Portunoidea</taxon>
        <taxon>Portunidae</taxon>
        <taxon>Portuninae</taxon>
        <taxon>Portunus</taxon>
    </lineage>
</organism>
<evidence type="ECO:0000313" key="2">
    <source>
        <dbReference type="Proteomes" id="UP000324222"/>
    </source>
</evidence>
<name>A0A5B7K9W2_PORTR</name>
<dbReference type="EMBL" id="VSRR010147762">
    <property type="protein sequence ID" value="MPD05781.1"/>
    <property type="molecule type" value="Genomic_DNA"/>
</dbReference>
<comment type="caution">
    <text evidence="1">The sequence shown here is derived from an EMBL/GenBank/DDBJ whole genome shotgun (WGS) entry which is preliminary data.</text>
</comment>
<gene>
    <name evidence="1" type="ORF">E2C01_101546</name>
</gene>